<organism evidence="2 3">
    <name type="scientific">Liquidambar formosana</name>
    <name type="common">Formosan gum</name>
    <dbReference type="NCBI Taxonomy" id="63359"/>
    <lineage>
        <taxon>Eukaryota</taxon>
        <taxon>Viridiplantae</taxon>
        <taxon>Streptophyta</taxon>
        <taxon>Embryophyta</taxon>
        <taxon>Tracheophyta</taxon>
        <taxon>Spermatophyta</taxon>
        <taxon>Magnoliopsida</taxon>
        <taxon>eudicotyledons</taxon>
        <taxon>Gunneridae</taxon>
        <taxon>Pentapetalae</taxon>
        <taxon>Saxifragales</taxon>
        <taxon>Altingiaceae</taxon>
        <taxon>Liquidambar</taxon>
    </lineage>
</organism>
<keyword evidence="3" id="KW-1185">Reference proteome</keyword>
<dbReference type="InterPro" id="IPR012340">
    <property type="entry name" value="NA-bd_OB-fold"/>
</dbReference>
<name>A0AAP0NG43_LIQFO</name>
<protein>
    <submittedName>
        <fullName evidence="2">Uncharacterized protein</fullName>
    </submittedName>
</protein>
<feature type="region of interest" description="Disordered" evidence="1">
    <location>
        <begin position="115"/>
        <end position="136"/>
    </location>
</feature>
<evidence type="ECO:0000256" key="1">
    <source>
        <dbReference type="SAM" id="MobiDB-lite"/>
    </source>
</evidence>
<gene>
    <name evidence="2" type="ORF">L1049_003064</name>
</gene>
<accession>A0AAP0NG43</accession>
<sequence length="173" mass="19894">MLADKWYKLHLHMKDHTGCATFVFFDKEAKDLIQQPVSALQALAIKDEGDELVVNILERLIGNTFIFQIKITAFNVKNPNSNFTISNVFPIDYVLEARRNLTLLQQDIQECDQAADQAKRGINEDDATTHNTQSKKQRMTLYFQDNEDCNQDANHATIELQSPTRCIHHMEVD</sequence>
<dbReference type="Proteomes" id="UP001415857">
    <property type="component" value="Unassembled WGS sequence"/>
</dbReference>
<reference evidence="2 3" key="1">
    <citation type="journal article" date="2024" name="Plant J.">
        <title>Genome sequences and population genomics reveal climatic adaptation and genomic divergence between two closely related sweetgum species.</title>
        <authorList>
            <person name="Xu W.Q."/>
            <person name="Ren C.Q."/>
            <person name="Zhang X.Y."/>
            <person name="Comes H.P."/>
            <person name="Liu X.H."/>
            <person name="Li Y.G."/>
            <person name="Kettle C.J."/>
            <person name="Jalonen R."/>
            <person name="Gaisberger H."/>
            <person name="Ma Y.Z."/>
            <person name="Qiu Y.X."/>
        </authorList>
    </citation>
    <scope>NUCLEOTIDE SEQUENCE [LARGE SCALE GENOMIC DNA]</scope>
    <source>
        <strain evidence="2">Hangzhou</strain>
    </source>
</reference>
<evidence type="ECO:0000313" key="3">
    <source>
        <dbReference type="Proteomes" id="UP001415857"/>
    </source>
</evidence>
<comment type="caution">
    <text evidence="2">The sequence shown here is derived from an EMBL/GenBank/DDBJ whole genome shotgun (WGS) entry which is preliminary data.</text>
</comment>
<proteinExistence type="predicted"/>
<dbReference type="Gene3D" id="2.40.50.140">
    <property type="entry name" value="Nucleic acid-binding proteins"/>
    <property type="match status" value="1"/>
</dbReference>
<dbReference type="AlphaFoldDB" id="A0AAP0NG43"/>
<evidence type="ECO:0000313" key="2">
    <source>
        <dbReference type="EMBL" id="KAK9272687.1"/>
    </source>
</evidence>
<dbReference type="EMBL" id="JBBPBK010000013">
    <property type="protein sequence ID" value="KAK9272687.1"/>
    <property type="molecule type" value="Genomic_DNA"/>
</dbReference>
<dbReference type="SUPFAM" id="SSF50249">
    <property type="entry name" value="Nucleic acid-binding proteins"/>
    <property type="match status" value="1"/>
</dbReference>